<dbReference type="GO" id="GO:0005664">
    <property type="term" value="C:nuclear origin of replication recognition complex"/>
    <property type="evidence" value="ECO:0007669"/>
    <property type="project" value="TreeGrafter"/>
</dbReference>
<reference evidence="3 4" key="1">
    <citation type="journal article" date="2018" name="Mol. Biol. Evol.">
        <title>Broad Genomic Sampling Reveals a Smut Pathogenic Ancestry of the Fungal Clade Ustilaginomycotina.</title>
        <authorList>
            <person name="Kijpornyongpan T."/>
            <person name="Mondo S.J."/>
            <person name="Barry K."/>
            <person name="Sandor L."/>
            <person name="Lee J."/>
            <person name="Lipzen A."/>
            <person name="Pangilinan J."/>
            <person name="LaButti K."/>
            <person name="Hainaut M."/>
            <person name="Henrissat B."/>
            <person name="Grigoriev I.V."/>
            <person name="Spatafora J.W."/>
            <person name="Aime M.C."/>
        </authorList>
    </citation>
    <scope>NUCLEOTIDE SEQUENCE [LARGE SCALE GENOMIC DNA]</scope>
    <source>
        <strain evidence="3 4">MCA 4198</strain>
    </source>
</reference>
<organism evidence="3 4">
    <name type="scientific">Acaromyces ingoldii</name>
    <dbReference type="NCBI Taxonomy" id="215250"/>
    <lineage>
        <taxon>Eukaryota</taxon>
        <taxon>Fungi</taxon>
        <taxon>Dikarya</taxon>
        <taxon>Basidiomycota</taxon>
        <taxon>Ustilaginomycotina</taxon>
        <taxon>Exobasidiomycetes</taxon>
        <taxon>Exobasidiales</taxon>
        <taxon>Cryptobasidiaceae</taxon>
        <taxon>Acaromyces</taxon>
    </lineage>
</organism>
<dbReference type="OrthoDB" id="346673at2759"/>
<feature type="compositionally biased region" description="Basic and acidic residues" evidence="1">
    <location>
        <begin position="80"/>
        <end position="95"/>
    </location>
</feature>
<accession>A0A316YJR8</accession>
<sequence length="810" mass="86768">MEDVAMDLGDDASQESELSSSSEDESQSIPQGVTGPQASVDDETGRGDVEGRSKRAAAGRASLVWQNLGGRKSLTDDSGDVVKEKPKKKVEDGVKRPRGRPRKDGRPPIQRKLGETDTEVSTSPTSEIAPKPKRRIREKPLPVRRQGHSAEHEAGPSTPRSTSIRSATPTTGPTRKRTKILEEHEQEAKQELKPSSSGRLRKAPALDPVVLMRPSPPVSTVSSPSSSKRPSAGNCDNSINAKDRTAASPVVPSSVASTTTSRHADIVSKPKRNGVATTPKGSKAVEKTTPKRRIVPQSTRPSAKRIVDSEAVNAIGPSSPSVRVNGGTALTMSSLIKPTSSDAYFVAHASRSRGKRASQMTSDHILSESFHPIPTRTITALNKQIKSLVNANEDDGESLDSTAAMRTHAHFRPLYDRWTTLMLHTNRPLLFHGLGSKKAHLEDYVSHLSSKGTGASLIVRGEGGARIDDVVREIERGLGQPSTSIEEEDRQRPLFASALEARALRIASRLSQRDGRLPPRLFVLLHNFSTPALQQPRAMRIFSMLQSSPKIHFLASVAHVQAGHLGGLGPSSLSFNDTLDQRSFGVFDDDGPSTMNWLWIDMTTFVPSLDEILTQRTASTANGLHGQSSASSASRIAGLPKVLDLQSSGLDLGPSSSVMPSELANGAAANGVDSSHDLSDRAALHILRSVTYKARALFLLLADRLLSSSSSSSTSGTATSATMSYAQLAELARRNFLAGTPDMMRVLLVEFTSHGLVRVVEGGHSQSQGAEDEGIVLGQGLANVSDSSTVSIALDPRALRRVVDEIKPKL</sequence>
<feature type="compositionally biased region" description="Acidic residues" evidence="1">
    <location>
        <begin position="1"/>
        <end position="14"/>
    </location>
</feature>
<protein>
    <recommendedName>
        <fullName evidence="2">Origin recognition complex subunit 2 RecA-like domain-containing protein</fullName>
    </recommendedName>
</protein>
<evidence type="ECO:0000313" key="3">
    <source>
        <dbReference type="EMBL" id="PWN89459.1"/>
    </source>
</evidence>
<feature type="compositionally biased region" description="Low complexity" evidence="1">
    <location>
        <begin position="246"/>
        <end position="261"/>
    </location>
</feature>
<name>A0A316YJR8_9BASI</name>
<feature type="compositionally biased region" description="Basic and acidic residues" evidence="1">
    <location>
        <begin position="43"/>
        <end position="53"/>
    </location>
</feature>
<evidence type="ECO:0000259" key="2">
    <source>
        <dbReference type="Pfam" id="PF04084"/>
    </source>
</evidence>
<evidence type="ECO:0000313" key="4">
    <source>
        <dbReference type="Proteomes" id="UP000245768"/>
    </source>
</evidence>
<dbReference type="AlphaFoldDB" id="A0A316YJR8"/>
<feature type="compositionally biased region" description="Polar residues" evidence="1">
    <location>
        <begin position="158"/>
        <end position="167"/>
    </location>
</feature>
<dbReference type="Pfam" id="PF04084">
    <property type="entry name" value="RecA-like_ORC2"/>
    <property type="match status" value="1"/>
</dbReference>
<dbReference type="InParanoid" id="A0A316YJR8"/>
<dbReference type="Proteomes" id="UP000245768">
    <property type="component" value="Unassembled WGS sequence"/>
</dbReference>
<feature type="domain" description="Origin recognition complex subunit 2 RecA-like" evidence="2">
    <location>
        <begin position="413"/>
        <end position="601"/>
    </location>
</feature>
<dbReference type="GO" id="GO:0003688">
    <property type="term" value="F:DNA replication origin binding"/>
    <property type="evidence" value="ECO:0007669"/>
    <property type="project" value="TreeGrafter"/>
</dbReference>
<dbReference type="PANTHER" id="PTHR14052:SF0">
    <property type="entry name" value="ORIGIN RECOGNITION COMPLEX SUBUNIT 2"/>
    <property type="match status" value="1"/>
</dbReference>
<evidence type="ECO:0000256" key="1">
    <source>
        <dbReference type="SAM" id="MobiDB-lite"/>
    </source>
</evidence>
<proteinExistence type="predicted"/>
<dbReference type="RefSeq" id="XP_025376657.1">
    <property type="nucleotide sequence ID" value="XM_025525170.1"/>
</dbReference>
<dbReference type="EMBL" id="KZ819637">
    <property type="protein sequence ID" value="PWN89459.1"/>
    <property type="molecule type" value="Genomic_DNA"/>
</dbReference>
<keyword evidence="4" id="KW-1185">Reference proteome</keyword>
<dbReference type="PANTHER" id="PTHR14052">
    <property type="entry name" value="ORIGIN RECOGNITION COMPLEX SUBUNIT 2"/>
    <property type="match status" value="1"/>
</dbReference>
<feature type="region of interest" description="Disordered" evidence="1">
    <location>
        <begin position="1"/>
        <end position="303"/>
    </location>
</feature>
<dbReference type="InterPro" id="IPR007220">
    <property type="entry name" value="ORC2"/>
</dbReference>
<gene>
    <name evidence="3" type="ORF">FA10DRAFT_302790</name>
</gene>
<dbReference type="GO" id="GO:0006260">
    <property type="term" value="P:DNA replication"/>
    <property type="evidence" value="ECO:0007669"/>
    <property type="project" value="InterPro"/>
</dbReference>
<dbReference type="STRING" id="215250.A0A316YJR8"/>
<dbReference type="InterPro" id="IPR056772">
    <property type="entry name" value="RecA-like_ORC2"/>
</dbReference>
<feature type="compositionally biased region" description="Low complexity" evidence="1">
    <location>
        <begin position="218"/>
        <end position="231"/>
    </location>
</feature>
<dbReference type="GeneID" id="37047086"/>
<feature type="compositionally biased region" description="Basic and acidic residues" evidence="1">
    <location>
        <begin position="179"/>
        <end position="192"/>
    </location>
</feature>